<dbReference type="GO" id="GO:0016887">
    <property type="term" value="F:ATP hydrolysis activity"/>
    <property type="evidence" value="ECO:0007669"/>
    <property type="project" value="InterPro"/>
</dbReference>
<organism evidence="9 10">
    <name type="scientific">Macrococcus bovicus</name>
    <dbReference type="NCBI Taxonomy" id="69968"/>
    <lineage>
        <taxon>Bacteria</taxon>
        <taxon>Bacillati</taxon>
        <taxon>Bacillota</taxon>
        <taxon>Bacilli</taxon>
        <taxon>Bacillales</taxon>
        <taxon>Staphylococcaceae</taxon>
        <taxon>Macrococcus</taxon>
    </lineage>
</organism>
<dbReference type="GO" id="GO:0015833">
    <property type="term" value="P:peptide transport"/>
    <property type="evidence" value="ECO:0007669"/>
    <property type="project" value="InterPro"/>
</dbReference>
<dbReference type="Gene3D" id="3.40.50.300">
    <property type="entry name" value="P-loop containing nucleotide triphosphate hydrolases"/>
    <property type="match status" value="1"/>
</dbReference>
<dbReference type="InterPro" id="IPR027417">
    <property type="entry name" value="P-loop_NTPase"/>
</dbReference>
<comment type="similarity">
    <text evidence="2">Belongs to the ABC transporter superfamily.</text>
</comment>
<dbReference type="InterPro" id="IPR050388">
    <property type="entry name" value="ABC_Ni/Peptide_Import"/>
</dbReference>
<dbReference type="Pfam" id="PF08352">
    <property type="entry name" value="oligo_HPY"/>
    <property type="match status" value="1"/>
</dbReference>
<keyword evidence="7" id="KW-0472">Membrane</keyword>
<dbReference type="GO" id="GO:0005886">
    <property type="term" value="C:plasma membrane"/>
    <property type="evidence" value="ECO:0007669"/>
    <property type="project" value="UniProtKB-SubCell"/>
</dbReference>
<name>A0A4R6BYC9_9STAP</name>
<sequence>MTELLTVKNLQVITKKKAIPIVKGVSFKVERGEVFAIVGESGSGKSITTQSIAGMQAGNLNLNAEQIQFNNQDLQKIKNKDWLNIRGHQLGMIFQDPMTSLNPTLTIGKQLMEIFIIKKKYSRKAARDEAIRLLKSVEITLPEARLKQYPHELSGGMRQRIVIAMALALSPDLVIADEPTTALDVTTQKQILSLLQKLKEERGSAILLITHDLGVVAEIADRVAVMYSGRIVEQGSVEDIFNHPRHPYTAGLLASLIKEDTDRSQPLYSIKGRPSMAHEIPQGCPFADRCPHAMNICISHYPATTQKQDHQVDCWLEEVRT</sequence>
<dbReference type="SMART" id="SM00382">
    <property type="entry name" value="AAA"/>
    <property type="match status" value="1"/>
</dbReference>
<dbReference type="InterPro" id="IPR013563">
    <property type="entry name" value="Oligopep_ABC_C"/>
</dbReference>
<protein>
    <submittedName>
        <fullName evidence="9">ABC transporter ATP-binding protein</fullName>
    </submittedName>
</protein>
<evidence type="ECO:0000259" key="8">
    <source>
        <dbReference type="PROSITE" id="PS50893"/>
    </source>
</evidence>
<proteinExistence type="inferred from homology"/>
<dbReference type="RefSeq" id="WP_133452304.1">
    <property type="nucleotide sequence ID" value="NZ_SCWF01000011.1"/>
</dbReference>
<keyword evidence="4" id="KW-1003">Cell membrane</keyword>
<keyword evidence="3" id="KW-0813">Transport</keyword>
<feature type="domain" description="ABC transporter" evidence="8">
    <location>
        <begin position="7"/>
        <end position="253"/>
    </location>
</feature>
<dbReference type="PANTHER" id="PTHR43297:SF2">
    <property type="entry name" value="DIPEPTIDE TRANSPORT ATP-BINDING PROTEIN DPPD"/>
    <property type="match status" value="1"/>
</dbReference>
<dbReference type="OrthoDB" id="9802264at2"/>
<dbReference type="EMBL" id="SCWF01000011">
    <property type="protein sequence ID" value="TDM13438.1"/>
    <property type="molecule type" value="Genomic_DNA"/>
</dbReference>
<evidence type="ECO:0000256" key="7">
    <source>
        <dbReference type="ARBA" id="ARBA00023136"/>
    </source>
</evidence>
<evidence type="ECO:0000256" key="3">
    <source>
        <dbReference type="ARBA" id="ARBA00022448"/>
    </source>
</evidence>
<dbReference type="PROSITE" id="PS50893">
    <property type="entry name" value="ABC_TRANSPORTER_2"/>
    <property type="match status" value="1"/>
</dbReference>
<dbReference type="FunFam" id="3.40.50.300:FF:000016">
    <property type="entry name" value="Oligopeptide ABC transporter ATP-binding component"/>
    <property type="match status" value="1"/>
</dbReference>
<evidence type="ECO:0000256" key="1">
    <source>
        <dbReference type="ARBA" id="ARBA00004202"/>
    </source>
</evidence>
<evidence type="ECO:0000256" key="5">
    <source>
        <dbReference type="ARBA" id="ARBA00022741"/>
    </source>
</evidence>
<evidence type="ECO:0000256" key="2">
    <source>
        <dbReference type="ARBA" id="ARBA00005417"/>
    </source>
</evidence>
<dbReference type="InterPro" id="IPR003593">
    <property type="entry name" value="AAA+_ATPase"/>
</dbReference>
<accession>A0A4R6BYC9</accession>
<keyword evidence="10" id="KW-1185">Reference proteome</keyword>
<dbReference type="PANTHER" id="PTHR43297">
    <property type="entry name" value="OLIGOPEPTIDE TRANSPORT ATP-BINDING PROTEIN APPD"/>
    <property type="match status" value="1"/>
</dbReference>
<evidence type="ECO:0000256" key="6">
    <source>
        <dbReference type="ARBA" id="ARBA00022840"/>
    </source>
</evidence>
<dbReference type="CDD" id="cd03257">
    <property type="entry name" value="ABC_NikE_OppD_transporters"/>
    <property type="match status" value="1"/>
</dbReference>
<dbReference type="PROSITE" id="PS00211">
    <property type="entry name" value="ABC_TRANSPORTER_1"/>
    <property type="match status" value="1"/>
</dbReference>
<dbReference type="AlphaFoldDB" id="A0A4R6BYC9"/>
<gene>
    <name evidence="9" type="ORF">ERX55_09315</name>
</gene>
<keyword evidence="6 9" id="KW-0067">ATP-binding</keyword>
<dbReference type="InterPro" id="IPR017871">
    <property type="entry name" value="ABC_transporter-like_CS"/>
</dbReference>
<reference evidence="9 10" key="1">
    <citation type="submission" date="2019-01" db="EMBL/GenBank/DDBJ databases">
        <title>Draft genome sequences of the type strains of six Macrococcus species.</title>
        <authorList>
            <person name="Mazhar S."/>
            <person name="Altermann E."/>
            <person name="Hill C."/>
            <person name="Mcauliffe O."/>
        </authorList>
    </citation>
    <scope>NUCLEOTIDE SEQUENCE [LARGE SCALE GENOMIC DNA]</scope>
    <source>
        <strain evidence="9 10">ATCC 51825</strain>
    </source>
</reference>
<keyword evidence="5" id="KW-0547">Nucleotide-binding</keyword>
<dbReference type="NCBIfam" id="TIGR01727">
    <property type="entry name" value="oligo_HPY"/>
    <property type="match status" value="1"/>
</dbReference>
<dbReference type="GO" id="GO:0005524">
    <property type="term" value="F:ATP binding"/>
    <property type="evidence" value="ECO:0007669"/>
    <property type="project" value="UniProtKB-KW"/>
</dbReference>
<dbReference type="InterPro" id="IPR003439">
    <property type="entry name" value="ABC_transporter-like_ATP-bd"/>
</dbReference>
<evidence type="ECO:0000256" key="4">
    <source>
        <dbReference type="ARBA" id="ARBA00022475"/>
    </source>
</evidence>
<comment type="subcellular location">
    <subcellularLocation>
        <location evidence="1">Cell membrane</location>
        <topology evidence="1">Peripheral membrane protein</topology>
    </subcellularLocation>
</comment>
<comment type="caution">
    <text evidence="9">The sequence shown here is derived from an EMBL/GenBank/DDBJ whole genome shotgun (WGS) entry which is preliminary data.</text>
</comment>
<dbReference type="Pfam" id="PF00005">
    <property type="entry name" value="ABC_tran"/>
    <property type="match status" value="1"/>
</dbReference>
<evidence type="ECO:0000313" key="9">
    <source>
        <dbReference type="EMBL" id="TDM13438.1"/>
    </source>
</evidence>
<dbReference type="Proteomes" id="UP000294843">
    <property type="component" value="Unassembled WGS sequence"/>
</dbReference>
<evidence type="ECO:0000313" key="10">
    <source>
        <dbReference type="Proteomes" id="UP000294843"/>
    </source>
</evidence>
<dbReference type="SUPFAM" id="SSF52540">
    <property type="entry name" value="P-loop containing nucleoside triphosphate hydrolases"/>
    <property type="match status" value="1"/>
</dbReference>